<dbReference type="RefSeq" id="WP_175897055.1">
    <property type="nucleotide sequence ID" value="NZ_CADFDQ010000031.1"/>
</dbReference>
<name>A0ABU2ED44_9BURK</name>
<comment type="caution">
    <text evidence="1">The sequence shown here is derived from an EMBL/GenBank/DDBJ whole genome shotgun (WGS) entry which is preliminary data.</text>
</comment>
<dbReference type="Proteomes" id="UP001248067">
    <property type="component" value="Unassembled WGS sequence"/>
</dbReference>
<reference evidence="1 2" key="1">
    <citation type="submission" date="2019-06" db="EMBL/GenBank/DDBJ databases">
        <title>Evolution of Burkholderia multivorans in the lungs of Cystic Fibrosis patients.</title>
        <authorList>
            <person name="Moreira L.M."/>
        </authorList>
    </citation>
    <scope>NUCLEOTIDE SEQUENCE [LARGE SCALE GENOMIC DNA]</scope>
    <source>
        <strain evidence="1 2">VC13239</strain>
    </source>
</reference>
<sequence>MTTPKELTPMDLLILERLEDRVKLPDAAWVTPQQVGLLLGRSVEQVEDDRKTGNGPKWAKPFGERGAVRYRMGAVRDFMFKQPEFNNTLEMRIALGAPAYLNDAAK</sequence>
<keyword evidence="2" id="KW-1185">Reference proteome</keyword>
<proteinExistence type="predicted"/>
<organism evidence="1 2">
    <name type="scientific">Burkholderia pseudomultivorans</name>
    <dbReference type="NCBI Taxonomy" id="1207504"/>
    <lineage>
        <taxon>Bacteria</taxon>
        <taxon>Pseudomonadati</taxon>
        <taxon>Pseudomonadota</taxon>
        <taxon>Betaproteobacteria</taxon>
        <taxon>Burkholderiales</taxon>
        <taxon>Burkholderiaceae</taxon>
        <taxon>Burkholderia</taxon>
        <taxon>Burkholderia cepacia complex</taxon>
    </lineage>
</organism>
<protein>
    <submittedName>
        <fullName evidence="1">Uncharacterized protein</fullName>
    </submittedName>
</protein>
<evidence type="ECO:0000313" key="2">
    <source>
        <dbReference type="Proteomes" id="UP001248067"/>
    </source>
</evidence>
<dbReference type="EMBL" id="VJSY01000071">
    <property type="protein sequence ID" value="MDR8757811.1"/>
    <property type="molecule type" value="Genomic_DNA"/>
</dbReference>
<evidence type="ECO:0000313" key="1">
    <source>
        <dbReference type="EMBL" id="MDR8757811.1"/>
    </source>
</evidence>
<gene>
    <name evidence="1" type="ORF">FEQ00_06271</name>
</gene>
<accession>A0ABU2ED44</accession>